<evidence type="ECO:0000313" key="5">
    <source>
        <dbReference type="Proteomes" id="UP000289340"/>
    </source>
</evidence>
<reference evidence="3" key="1">
    <citation type="submission" date="2014-07" db="EMBL/GenBank/DDBJ databases">
        <title>Identification of a novel salt tolerance gene in wild soybean by whole-genome sequencing.</title>
        <authorList>
            <person name="Lam H.-M."/>
            <person name="Qi X."/>
            <person name="Li M.-W."/>
            <person name="Liu X."/>
            <person name="Xie M."/>
            <person name="Ni M."/>
            <person name="Xu X."/>
        </authorList>
    </citation>
    <scope>NUCLEOTIDE SEQUENCE [LARGE SCALE GENOMIC DNA]</scope>
    <source>
        <tissue evidence="3">Root</tissue>
    </source>
</reference>
<dbReference type="Gramene" id="XM_028346503.1">
    <property type="protein sequence ID" value="XP_028202304.1"/>
    <property type="gene ID" value="LOC114386483"/>
</dbReference>
<evidence type="ECO:0000313" key="3">
    <source>
        <dbReference type="EMBL" id="KHN12210.1"/>
    </source>
</evidence>
<evidence type="ECO:0008006" key="6">
    <source>
        <dbReference type="Google" id="ProtNLM"/>
    </source>
</evidence>
<feature type="compositionally biased region" description="Acidic residues" evidence="1">
    <location>
        <begin position="312"/>
        <end position="331"/>
    </location>
</feature>
<dbReference type="Proteomes" id="UP000289340">
    <property type="component" value="Chromosome 2"/>
</dbReference>
<accession>A0A0B2PSY4</accession>
<proteinExistence type="predicted"/>
<evidence type="ECO:0000256" key="2">
    <source>
        <dbReference type="SAM" id="Phobius"/>
    </source>
</evidence>
<dbReference type="Pfam" id="PF07891">
    <property type="entry name" value="DUF1666"/>
    <property type="match status" value="1"/>
</dbReference>
<dbReference type="EMBL" id="QZWG01000002">
    <property type="protein sequence ID" value="RZC24379.1"/>
    <property type="molecule type" value="Genomic_DNA"/>
</dbReference>
<dbReference type="PANTHER" id="PTHR46741">
    <property type="entry name" value="OS09G0413600 PROTEIN"/>
    <property type="match status" value="1"/>
</dbReference>
<keyword evidence="5" id="KW-1185">Reference proteome</keyword>
<keyword evidence="2" id="KW-0812">Transmembrane</keyword>
<dbReference type="EMBL" id="QZWG01000002">
    <property type="protein sequence ID" value="RZC24377.1"/>
    <property type="molecule type" value="Genomic_DNA"/>
</dbReference>
<dbReference type="AlphaFoldDB" id="A0A0B2PSY4"/>
<dbReference type="Proteomes" id="UP000053555">
    <property type="component" value="Unassembled WGS sequence"/>
</dbReference>
<dbReference type="EMBL" id="KN663306">
    <property type="protein sequence ID" value="KHN12210.1"/>
    <property type="molecule type" value="Genomic_DNA"/>
</dbReference>
<feature type="transmembrane region" description="Helical" evidence="2">
    <location>
        <begin position="31"/>
        <end position="54"/>
    </location>
</feature>
<dbReference type="EMBL" id="QZWG01000002">
    <property type="protein sequence ID" value="RZC24380.1"/>
    <property type="molecule type" value="Genomic_DNA"/>
</dbReference>
<dbReference type="InterPro" id="IPR012870">
    <property type="entry name" value="DUF1666"/>
</dbReference>
<protein>
    <recommendedName>
        <fullName evidence="6">Ribosomal protein L34Ae</fullName>
    </recommendedName>
</protein>
<name>A0A0B2PSY4_GLYSO</name>
<feature type="region of interest" description="Disordered" evidence="1">
    <location>
        <begin position="578"/>
        <end position="597"/>
    </location>
</feature>
<keyword evidence="2" id="KW-0472">Membrane</keyword>
<sequence>MMMGTKSLFMLKSHIDSINLRVVNDFVCVNMLWAFASLRVFVCNYVFYAFGLLLRYLFRFLHLGDAKDDIIVQRLQHVEKNRVSDSEIDGFREELASFLFWSEDFHEETEGETESSVSFMEVAPESERRDGETEFSAFSMEITPESEKRNVETDCSVFMDIHCDAHEDGVKTEVPTESSVSEEIDSDIREGGMSRGIEEEGFVFMKSESENSIIHENSHEVGKETDELFSKETNSDVHQHGKKIDEDEIENFVYLENDSGLHHRIMKREEEEEIDEPVSAEIDSVVHEEFKKIDENETGSGALMENVSSETVNDDGEKIDENEDSVFEEQESNVHGDDTKREEKEEETNVPVLGDSNSVTTTSKCEYLSGKDISGFMEEPTTLRFSFREFYMGPDVSTVSDNAYASTKIIADKEFSEFGSEKKPLAQAQTEDSVQEEVSAPSTHIPLHFESEMFGGSDSSDEDYFLYNENSVTSDSESESSSSSGLNWGNSNKMDDSIVYQFLGGKNGGEGFQPEILKLMMREERAEDVEEKHSSCDGKVSEFSAHGIYSKDGYVEMEPCMKGLKSLKAHGFGGKESKKAVVKDQREGSKNKEEEVCRNGLKRNEEIRWEDELSDSESDEGDFEWEHDDLVEQLKLELKNSRQGGLATILEEVEEANEEEEVVAFEEEERVSPRVVEDPKPMEIEEKLEYKDQIDEIHIVYKSYAEKMKKLDILNYQTMHALGLLQLKDPLKLISLPKSAIQGAKPVISQNLWPRKASKNSSDPLVKLVHELHRDLELVYVGQVCLSWEILCWQHKKALELQQYDSQGSHSHRYNHVAGEFQLFQVLVQRFIENEPFQGPRLQNYVKNRCVIRNLLQVPGIKDDSKGDEEEDAIASGKLADIIKESMRVFWEFVRADKDYGNVIFKASQHNRIDLKDPIISGLMVDIKTQLQKKDRRLKDIVRTGNCIVKKFQKHHEDQLDHEQLVAQVGLRLISRVVNMSKLRKEQLIWCNEKLHRIKFLSRKIVQVEPSFLLFPC</sequence>
<reference evidence="4 5" key="2">
    <citation type="submission" date="2018-09" db="EMBL/GenBank/DDBJ databases">
        <title>A high-quality reference genome of wild soybean provides a powerful tool to mine soybean genomes.</title>
        <authorList>
            <person name="Xie M."/>
            <person name="Chung C.Y.L."/>
            <person name="Li M.-W."/>
            <person name="Wong F.-L."/>
            <person name="Chan T.-F."/>
            <person name="Lam H.-M."/>
        </authorList>
    </citation>
    <scope>NUCLEOTIDE SEQUENCE [LARGE SCALE GENOMIC DNA]</scope>
    <source>
        <strain evidence="5">cv. W05</strain>
        <tissue evidence="4">Hypocotyl of etiolated seedlings</tissue>
    </source>
</reference>
<feature type="region of interest" description="Disordered" evidence="1">
    <location>
        <begin position="309"/>
        <end position="357"/>
    </location>
</feature>
<dbReference type="Gramene" id="XM_028346510.1">
    <property type="protein sequence ID" value="XP_028202311.1"/>
    <property type="gene ID" value="LOC114386483"/>
</dbReference>
<feature type="compositionally biased region" description="Basic and acidic residues" evidence="1">
    <location>
        <begin position="332"/>
        <end position="343"/>
    </location>
</feature>
<dbReference type="EMBL" id="QZWG01000002">
    <property type="protein sequence ID" value="RZC24378.1"/>
    <property type="molecule type" value="Genomic_DNA"/>
</dbReference>
<evidence type="ECO:0000313" key="4">
    <source>
        <dbReference type="EMBL" id="RZC24377.1"/>
    </source>
</evidence>
<dbReference type="Gramene" id="XM_028346514.1">
    <property type="protein sequence ID" value="XP_028202315.1"/>
    <property type="gene ID" value="LOC114386483"/>
</dbReference>
<organism evidence="3">
    <name type="scientific">Glycine soja</name>
    <name type="common">Wild soybean</name>
    <dbReference type="NCBI Taxonomy" id="3848"/>
    <lineage>
        <taxon>Eukaryota</taxon>
        <taxon>Viridiplantae</taxon>
        <taxon>Streptophyta</taxon>
        <taxon>Embryophyta</taxon>
        <taxon>Tracheophyta</taxon>
        <taxon>Spermatophyta</taxon>
        <taxon>Magnoliopsida</taxon>
        <taxon>eudicotyledons</taxon>
        <taxon>Gunneridae</taxon>
        <taxon>Pentapetalae</taxon>
        <taxon>rosids</taxon>
        <taxon>fabids</taxon>
        <taxon>Fabales</taxon>
        <taxon>Fabaceae</taxon>
        <taxon>Papilionoideae</taxon>
        <taxon>50 kb inversion clade</taxon>
        <taxon>NPAAA clade</taxon>
        <taxon>indigoferoid/millettioid clade</taxon>
        <taxon>Phaseoleae</taxon>
        <taxon>Glycine</taxon>
        <taxon>Glycine subgen. Soja</taxon>
    </lineage>
</organism>
<gene>
    <name evidence="4" type="ORF">D0Y65_003560</name>
    <name evidence="3" type="ORF">glysoja_031558</name>
</gene>
<dbReference type="PANTHER" id="PTHR46741:SF4">
    <property type="entry name" value="FINGER FYVE DOMAIN PROTEIN, PUTATIVE (DUF1666)-RELATED"/>
    <property type="match status" value="1"/>
</dbReference>
<evidence type="ECO:0000256" key="1">
    <source>
        <dbReference type="SAM" id="MobiDB-lite"/>
    </source>
</evidence>
<keyword evidence="2" id="KW-1133">Transmembrane helix</keyword>